<keyword evidence="1" id="KW-0732">Signal</keyword>
<accession>A0A1M6EKC4</accession>
<feature type="chain" id="PRO_5012816290" evidence="1">
    <location>
        <begin position="20"/>
        <end position="220"/>
    </location>
</feature>
<dbReference type="EMBL" id="FQZH01000001">
    <property type="protein sequence ID" value="SHI85879.1"/>
    <property type="molecule type" value="Genomic_DNA"/>
</dbReference>
<feature type="signal peptide" evidence="1">
    <location>
        <begin position="1"/>
        <end position="19"/>
    </location>
</feature>
<dbReference type="RefSeq" id="WP_084656832.1">
    <property type="nucleotide sequence ID" value="NZ_CP045292.1"/>
</dbReference>
<name>A0A1M6EKC4_9FLAO</name>
<organism evidence="2 3">
    <name type="scientific">Flavobacterium haoranii</name>
    <dbReference type="NCBI Taxonomy" id="683124"/>
    <lineage>
        <taxon>Bacteria</taxon>
        <taxon>Pseudomonadati</taxon>
        <taxon>Bacteroidota</taxon>
        <taxon>Flavobacteriia</taxon>
        <taxon>Flavobacteriales</taxon>
        <taxon>Flavobacteriaceae</taxon>
        <taxon>Flavobacterium</taxon>
    </lineage>
</organism>
<evidence type="ECO:0000256" key="1">
    <source>
        <dbReference type="SAM" id="SignalP"/>
    </source>
</evidence>
<dbReference type="STRING" id="683124.SAMN05444337_0965"/>
<protein>
    <submittedName>
        <fullName evidence="2">Outer membrane protein beta-barrel domain-containing protein</fullName>
    </submittedName>
</protein>
<proteinExistence type="predicted"/>
<reference evidence="2 3" key="1">
    <citation type="submission" date="2016-11" db="EMBL/GenBank/DDBJ databases">
        <authorList>
            <person name="Jaros S."/>
            <person name="Januszkiewicz K."/>
            <person name="Wedrychowicz H."/>
        </authorList>
    </citation>
    <scope>NUCLEOTIDE SEQUENCE [LARGE SCALE GENOMIC DNA]</scope>
    <source>
        <strain evidence="2 3">DSM 22807</strain>
    </source>
</reference>
<sequence length="220" mass="24526">MRKVTLIFAIFLMFLSANAQEKTKNIVRNFQLNLGVTLGDYSFKSDQGKVDYKPQVGFRIGADNVFFTKNKFSLESGLTFSWLRTKVDEPTIKIDYSSFYVGTHLVGNYAIYQDKLFIGAGPFIDFGLFGTQKPEGSESIDLFVGKDGNDAPLKRLNYGVDFRLLGDISSTYPIQAYVSYRLGIPNIEGADGGSGQTFKASIISFGVRANLHKIFEKKSE</sequence>
<dbReference type="Proteomes" id="UP000184232">
    <property type="component" value="Unassembled WGS sequence"/>
</dbReference>
<gene>
    <name evidence="2" type="ORF">SAMN05444337_0965</name>
</gene>
<dbReference type="OrthoDB" id="1150878at2"/>
<dbReference type="AlphaFoldDB" id="A0A1M6EKC4"/>
<keyword evidence="3" id="KW-1185">Reference proteome</keyword>
<evidence type="ECO:0000313" key="2">
    <source>
        <dbReference type="EMBL" id="SHI85879.1"/>
    </source>
</evidence>
<evidence type="ECO:0000313" key="3">
    <source>
        <dbReference type="Proteomes" id="UP000184232"/>
    </source>
</evidence>